<gene>
    <name evidence="1" type="ORF">BLA17378_08621</name>
</gene>
<name>A0ABY6Y7F7_9BURK</name>
<dbReference type="Proteomes" id="UP000494120">
    <property type="component" value="Unassembled WGS sequence"/>
</dbReference>
<organism evidence="1 2">
    <name type="scientific">Burkholderia aenigmatica</name>
    <dbReference type="NCBI Taxonomy" id="2015348"/>
    <lineage>
        <taxon>Bacteria</taxon>
        <taxon>Pseudomonadati</taxon>
        <taxon>Pseudomonadota</taxon>
        <taxon>Betaproteobacteria</taxon>
        <taxon>Burkholderiales</taxon>
        <taxon>Burkholderiaceae</taxon>
        <taxon>Burkholderia</taxon>
        <taxon>Burkholderia cepacia complex</taxon>
    </lineage>
</organism>
<evidence type="ECO:0000313" key="2">
    <source>
        <dbReference type="Proteomes" id="UP000494120"/>
    </source>
</evidence>
<proteinExistence type="predicted"/>
<comment type="caution">
    <text evidence="1">The sequence shown here is derived from an EMBL/GenBank/DDBJ whole genome shotgun (WGS) entry which is preliminary data.</text>
</comment>
<protein>
    <submittedName>
        <fullName evidence="1">Uncharacterized protein</fullName>
    </submittedName>
</protein>
<reference evidence="1 2" key="1">
    <citation type="submission" date="2019-09" db="EMBL/GenBank/DDBJ databases">
        <authorList>
            <person name="Depoorter E."/>
        </authorList>
    </citation>
    <scope>NUCLEOTIDE SEQUENCE [LARGE SCALE GENOMIC DNA]</scope>
    <source>
        <strain evidence="1 2">R-17378</strain>
    </source>
</reference>
<sequence length="84" mass="9286">MSEINDGGPAFPVDDPFVLEPGDKEWLKRLASGMSLRDWFAGKAMQGFIAARANAFSGTPDEFDDRIGSWAYETADAMLRAREN</sequence>
<keyword evidence="2" id="KW-1185">Reference proteome</keyword>
<accession>A0ABY6Y7F7</accession>
<evidence type="ECO:0000313" key="1">
    <source>
        <dbReference type="EMBL" id="VWD49610.1"/>
    </source>
</evidence>
<dbReference type="EMBL" id="CABVQG010000084">
    <property type="protein sequence ID" value="VWD49610.1"/>
    <property type="molecule type" value="Genomic_DNA"/>
</dbReference>